<comment type="subunit">
    <text evidence="12">Component of the replication restart primosome.</text>
</comment>
<dbReference type="InterPro" id="IPR041236">
    <property type="entry name" value="PriA_C"/>
</dbReference>
<keyword evidence="1 12" id="KW-0639">Primosome</keyword>
<dbReference type="GO" id="GO:0005524">
    <property type="term" value="F:ATP binding"/>
    <property type="evidence" value="ECO:0007669"/>
    <property type="project" value="UniProtKB-UniRule"/>
</dbReference>
<dbReference type="RefSeq" id="WP_172839046.1">
    <property type="nucleotide sequence ID" value="NZ_LT838272.1"/>
</dbReference>
<dbReference type="GO" id="GO:0008270">
    <property type="term" value="F:zinc ion binding"/>
    <property type="evidence" value="ECO:0007669"/>
    <property type="project" value="UniProtKB-UniRule"/>
</dbReference>
<evidence type="ECO:0000256" key="5">
    <source>
        <dbReference type="ARBA" id="ARBA00022801"/>
    </source>
</evidence>
<dbReference type="CDD" id="cd17929">
    <property type="entry name" value="DEXHc_priA"/>
    <property type="match status" value="1"/>
</dbReference>
<keyword evidence="8 12" id="KW-0067">ATP-binding</keyword>
<keyword evidence="5 12" id="KW-0378">Hydrolase</keyword>
<accession>A0A1W1VNT1</accession>
<dbReference type="Pfam" id="PF18319">
    <property type="entry name" value="Zn_ribbon_PriA"/>
    <property type="match status" value="1"/>
</dbReference>
<evidence type="ECO:0000256" key="4">
    <source>
        <dbReference type="ARBA" id="ARBA00022741"/>
    </source>
</evidence>
<dbReference type="HAMAP" id="MF_00983">
    <property type="entry name" value="PriA"/>
    <property type="match status" value="1"/>
</dbReference>
<comment type="similarity">
    <text evidence="12">Belongs to the helicase family. PriA subfamily.</text>
</comment>
<evidence type="ECO:0000256" key="7">
    <source>
        <dbReference type="ARBA" id="ARBA00022833"/>
    </source>
</evidence>
<dbReference type="InterPro" id="IPR042115">
    <property type="entry name" value="PriA_3primeBD_sf"/>
</dbReference>
<evidence type="ECO:0000256" key="6">
    <source>
        <dbReference type="ARBA" id="ARBA00022806"/>
    </source>
</evidence>
<dbReference type="InterPro" id="IPR027417">
    <property type="entry name" value="P-loop_NTPase"/>
</dbReference>
<gene>
    <name evidence="12" type="primary">priA</name>
    <name evidence="14" type="ORF">SAMN00808754_1070</name>
</gene>
<keyword evidence="10 12" id="KW-0413">Isomerase</keyword>
<evidence type="ECO:0000313" key="14">
    <source>
        <dbReference type="EMBL" id="SMB94604.1"/>
    </source>
</evidence>
<evidence type="ECO:0000259" key="13">
    <source>
        <dbReference type="PROSITE" id="PS51192"/>
    </source>
</evidence>
<feature type="domain" description="Helicase ATP-binding" evidence="13">
    <location>
        <begin position="220"/>
        <end position="386"/>
    </location>
</feature>
<evidence type="ECO:0000256" key="9">
    <source>
        <dbReference type="ARBA" id="ARBA00023125"/>
    </source>
</evidence>
<keyword evidence="15" id="KW-1185">Reference proteome</keyword>
<dbReference type="NCBIfam" id="TIGR00595">
    <property type="entry name" value="priA"/>
    <property type="match status" value="1"/>
</dbReference>
<dbReference type="SMART" id="SM00487">
    <property type="entry name" value="DEXDc"/>
    <property type="match status" value="1"/>
</dbReference>
<dbReference type="EC" id="5.6.2.4" evidence="12"/>
<evidence type="ECO:0000256" key="12">
    <source>
        <dbReference type="HAMAP-Rule" id="MF_00983"/>
    </source>
</evidence>
<dbReference type="GO" id="GO:0006310">
    <property type="term" value="P:DNA recombination"/>
    <property type="evidence" value="ECO:0007669"/>
    <property type="project" value="InterPro"/>
</dbReference>
<dbReference type="InterPro" id="IPR040498">
    <property type="entry name" value="PriA_CRR"/>
</dbReference>
<keyword evidence="9 12" id="KW-0238">DNA-binding</keyword>
<feature type="binding site" evidence="12">
    <location>
        <position position="448"/>
    </location>
    <ligand>
        <name>Zn(2+)</name>
        <dbReference type="ChEBI" id="CHEBI:29105"/>
        <label>1</label>
    </ligand>
</feature>
<dbReference type="GO" id="GO:1990077">
    <property type="term" value="C:primosome complex"/>
    <property type="evidence" value="ECO:0007669"/>
    <property type="project" value="UniProtKB-UniRule"/>
</dbReference>
<dbReference type="GO" id="GO:0003677">
    <property type="term" value="F:DNA binding"/>
    <property type="evidence" value="ECO:0007669"/>
    <property type="project" value="UniProtKB-UniRule"/>
</dbReference>
<dbReference type="InterPro" id="IPR001650">
    <property type="entry name" value="Helicase_C-like"/>
</dbReference>
<feature type="binding site" evidence="12">
    <location>
        <position position="490"/>
    </location>
    <ligand>
        <name>Zn(2+)</name>
        <dbReference type="ChEBI" id="CHEBI:29105"/>
        <label>1</label>
    </ligand>
</feature>
<keyword evidence="2 12" id="KW-0235">DNA replication</keyword>
<dbReference type="GO" id="GO:0016887">
    <property type="term" value="F:ATP hydrolysis activity"/>
    <property type="evidence" value="ECO:0007669"/>
    <property type="project" value="RHEA"/>
</dbReference>
<dbReference type="GO" id="GO:0006270">
    <property type="term" value="P:DNA replication initiation"/>
    <property type="evidence" value="ECO:0007669"/>
    <property type="project" value="TreeGrafter"/>
</dbReference>
<keyword evidence="4 12" id="KW-0547">Nucleotide-binding</keyword>
<evidence type="ECO:0000256" key="2">
    <source>
        <dbReference type="ARBA" id="ARBA00022705"/>
    </source>
</evidence>
<evidence type="ECO:0000256" key="3">
    <source>
        <dbReference type="ARBA" id="ARBA00022723"/>
    </source>
</evidence>
<dbReference type="PROSITE" id="PS51192">
    <property type="entry name" value="HELICASE_ATP_BIND_1"/>
    <property type="match status" value="1"/>
</dbReference>
<comment type="catalytic activity">
    <reaction evidence="11 12">
        <text>ATP + H2O = ADP + phosphate + H(+)</text>
        <dbReference type="Rhea" id="RHEA:13065"/>
        <dbReference type="ChEBI" id="CHEBI:15377"/>
        <dbReference type="ChEBI" id="CHEBI:15378"/>
        <dbReference type="ChEBI" id="CHEBI:30616"/>
        <dbReference type="ChEBI" id="CHEBI:43474"/>
        <dbReference type="ChEBI" id="CHEBI:456216"/>
        <dbReference type="EC" id="5.6.2.4"/>
    </reaction>
</comment>
<keyword evidence="3 12" id="KW-0479">Metal-binding</keyword>
<proteinExistence type="inferred from homology"/>
<sequence length="737" mass="81916">MLASVIVNSSKQWIGQPLVYEVPASLIGEIRLGTWVRVPIGNRETDGVVVGFPQESTVQNVKVIGEVLDPELLPSPVVELLLWMSEYYLCLPGETLPLFLPPILKRRQCFWSWLGGKGREGLDPALFINPLTFEVAAYLSRRGRVTQRSLKSRWPGKELDLALQELEARGFVVREWSWGSKASKKQASSPGLEEENLRDIEQQVINLTFEQRLALKYLEIGLKQGKGNFLLHGITGSGKTEVYLRAVAAALNLGKGVIVLVPEHSLIPQMAERLKEAFGHLVVILHGDLPTGERTGVWEKLRSGEAKIVVGTRSALFAPLPELGLIVIDEEHSPTYKHEANPRYDAREVALKRGQLQGAVVVLGSATPSTEAYFLASRGQLKLLVLKQRVAGGQLPKVEIIDMREEYLQGRSGYLSVRLQEEIRTTLKRGEQVLLFLNRRGYAPHVTCRCCGYVPTCTNCAVGLTYHVDGKLRCHYCGLEKGWRGSCPRCGGSLALLGAGTQRVEAEIRTIFPEARVLRADSDSLKSPRRWREIYNLFLARQANVLIGTQTIAKGMDFPGVSLVGVINADVSLFLPDFRARERTFQLLTQVAGRAGRRSREGKVLIQTFNPQEPAIVLAARQDYESFYHLEIASRRTLRYPPFVKLARLGLMGLYEGEVISAAFSLARILKEVGTSLEVLGPAPAAIPKVRGEYRWQLTLKAPGWQELKEALEAGLGRYCCPPGIKLIKEIGPVNLW</sequence>
<dbReference type="Pfam" id="PF00270">
    <property type="entry name" value="DEAD"/>
    <property type="match status" value="1"/>
</dbReference>
<dbReference type="InterPro" id="IPR011545">
    <property type="entry name" value="DEAD/DEAH_box_helicase_dom"/>
</dbReference>
<dbReference type="GO" id="GO:0043138">
    <property type="term" value="F:3'-5' DNA helicase activity"/>
    <property type="evidence" value="ECO:0007669"/>
    <property type="project" value="UniProtKB-EC"/>
</dbReference>
<feature type="binding site" evidence="12">
    <location>
        <position position="451"/>
    </location>
    <ligand>
        <name>Zn(2+)</name>
        <dbReference type="ChEBI" id="CHEBI:29105"/>
        <label>1</label>
    </ligand>
</feature>
<name>A0A1W1VNT1_9FIRM</name>
<dbReference type="EMBL" id="LT838272">
    <property type="protein sequence ID" value="SMB94604.1"/>
    <property type="molecule type" value="Genomic_DNA"/>
</dbReference>
<evidence type="ECO:0000256" key="10">
    <source>
        <dbReference type="ARBA" id="ARBA00023235"/>
    </source>
</evidence>
<dbReference type="InterPro" id="IPR005259">
    <property type="entry name" value="PriA"/>
</dbReference>
<dbReference type="Proteomes" id="UP000192569">
    <property type="component" value="Chromosome I"/>
</dbReference>
<feature type="binding site" evidence="12">
    <location>
        <position position="457"/>
    </location>
    <ligand>
        <name>Zn(2+)</name>
        <dbReference type="ChEBI" id="CHEBI:29105"/>
        <label>2</label>
    </ligand>
</feature>
<dbReference type="Gene3D" id="3.40.50.300">
    <property type="entry name" value="P-loop containing nucleotide triphosphate hydrolases"/>
    <property type="match status" value="2"/>
</dbReference>
<comment type="catalytic activity">
    <reaction evidence="12">
        <text>Couples ATP hydrolysis with the unwinding of duplex DNA by translocating in the 3'-5' direction.</text>
        <dbReference type="EC" id="5.6.2.4"/>
    </reaction>
</comment>
<organism evidence="14 15">
    <name type="scientific">Thermanaeromonas toyohensis ToBE</name>
    <dbReference type="NCBI Taxonomy" id="698762"/>
    <lineage>
        <taxon>Bacteria</taxon>
        <taxon>Bacillati</taxon>
        <taxon>Bacillota</taxon>
        <taxon>Clostridia</taxon>
        <taxon>Neomoorellales</taxon>
        <taxon>Neomoorellaceae</taxon>
        <taxon>Thermanaeromonas</taxon>
    </lineage>
</organism>
<evidence type="ECO:0000256" key="8">
    <source>
        <dbReference type="ARBA" id="ARBA00022840"/>
    </source>
</evidence>
<dbReference type="STRING" id="698762.SAMN00808754_1070"/>
<dbReference type="InterPro" id="IPR014001">
    <property type="entry name" value="Helicase_ATP-bd"/>
</dbReference>
<feature type="binding site" evidence="12">
    <location>
        <position position="487"/>
    </location>
    <ligand>
        <name>Zn(2+)</name>
        <dbReference type="ChEBI" id="CHEBI:29105"/>
        <label>1</label>
    </ligand>
</feature>
<dbReference type="FunFam" id="3.40.50.300:FF:000489">
    <property type="entry name" value="Primosome assembly protein PriA"/>
    <property type="match status" value="1"/>
</dbReference>
<feature type="binding site" evidence="12">
    <location>
        <position position="474"/>
    </location>
    <ligand>
        <name>Zn(2+)</name>
        <dbReference type="ChEBI" id="CHEBI:29105"/>
        <label>2</label>
    </ligand>
</feature>
<comment type="function">
    <text evidence="12">Initiates the restart of stalled replication forks, which reloads the replicative helicase on sites other than the origin of replication. Recognizes and binds to abandoned replication forks and remodels them to uncover a helicase loading site. Promotes assembly of the primosome at these replication forks.</text>
</comment>
<keyword evidence="7 12" id="KW-0862">Zinc</keyword>
<dbReference type="Gene3D" id="3.40.1440.60">
    <property type="entry name" value="PriA, 3(prime) DNA-binding domain"/>
    <property type="match status" value="1"/>
</dbReference>
<dbReference type="SUPFAM" id="SSF52540">
    <property type="entry name" value="P-loop containing nucleoside triphosphate hydrolases"/>
    <property type="match status" value="1"/>
</dbReference>
<dbReference type="SMART" id="SM00490">
    <property type="entry name" value="HELICc"/>
    <property type="match status" value="1"/>
</dbReference>
<dbReference type="AlphaFoldDB" id="A0A1W1VNT1"/>
<evidence type="ECO:0000256" key="1">
    <source>
        <dbReference type="ARBA" id="ARBA00022515"/>
    </source>
</evidence>
<dbReference type="InterPro" id="IPR041222">
    <property type="entry name" value="PriA_3primeBD"/>
</dbReference>
<evidence type="ECO:0000313" key="15">
    <source>
        <dbReference type="Proteomes" id="UP000192569"/>
    </source>
</evidence>
<dbReference type="GO" id="GO:0006302">
    <property type="term" value="P:double-strand break repair"/>
    <property type="evidence" value="ECO:0007669"/>
    <property type="project" value="InterPro"/>
</dbReference>
<dbReference type="CDD" id="cd18804">
    <property type="entry name" value="SF2_C_priA"/>
    <property type="match status" value="1"/>
</dbReference>
<dbReference type="Pfam" id="PF17764">
    <property type="entry name" value="PriA_3primeBD"/>
    <property type="match status" value="1"/>
</dbReference>
<protein>
    <recommendedName>
        <fullName evidence="12">Replication restart protein PriA</fullName>
    </recommendedName>
    <alternativeName>
        <fullName evidence="12">ATP-dependent DNA helicase PriA</fullName>
        <ecNumber evidence="12">5.6.2.4</ecNumber>
    </alternativeName>
    <alternativeName>
        <fullName evidence="12">DNA 3'-5' helicase PriA</fullName>
    </alternativeName>
</protein>
<evidence type="ECO:0000256" key="11">
    <source>
        <dbReference type="ARBA" id="ARBA00048988"/>
    </source>
</evidence>
<dbReference type="PANTHER" id="PTHR30580:SF0">
    <property type="entry name" value="PRIMOSOMAL PROTEIN N"/>
    <property type="match status" value="1"/>
</dbReference>
<dbReference type="PANTHER" id="PTHR30580">
    <property type="entry name" value="PRIMOSOMAL PROTEIN N"/>
    <property type="match status" value="1"/>
</dbReference>
<dbReference type="Pfam" id="PF18074">
    <property type="entry name" value="PriA_C"/>
    <property type="match status" value="1"/>
</dbReference>
<comment type="cofactor">
    <cofactor evidence="12">
        <name>Zn(2+)</name>
        <dbReference type="ChEBI" id="CHEBI:29105"/>
    </cofactor>
    <text evidence="12">Binds 2 zinc ions per subunit.</text>
</comment>
<feature type="binding site" evidence="12">
    <location>
        <position position="477"/>
    </location>
    <ligand>
        <name>Zn(2+)</name>
        <dbReference type="ChEBI" id="CHEBI:29105"/>
        <label>2</label>
    </ligand>
</feature>
<dbReference type="Pfam" id="PF00271">
    <property type="entry name" value="Helicase_C"/>
    <property type="match status" value="1"/>
</dbReference>
<reference evidence="14 15" key="1">
    <citation type="submission" date="2017-04" db="EMBL/GenBank/DDBJ databases">
        <authorList>
            <person name="Afonso C.L."/>
            <person name="Miller P.J."/>
            <person name="Scott M.A."/>
            <person name="Spackman E."/>
            <person name="Goraichik I."/>
            <person name="Dimitrov K.M."/>
            <person name="Suarez D.L."/>
            <person name="Swayne D.E."/>
        </authorList>
    </citation>
    <scope>NUCLEOTIDE SEQUENCE [LARGE SCALE GENOMIC DNA]</scope>
    <source>
        <strain evidence="14 15">ToBE</strain>
    </source>
</reference>
<dbReference type="GO" id="GO:0006269">
    <property type="term" value="P:DNA replication, synthesis of primer"/>
    <property type="evidence" value="ECO:0007669"/>
    <property type="project" value="UniProtKB-KW"/>
</dbReference>
<feature type="binding site" evidence="12">
    <location>
        <position position="460"/>
    </location>
    <ligand>
        <name>Zn(2+)</name>
        <dbReference type="ChEBI" id="CHEBI:29105"/>
        <label>2</label>
    </ligand>
</feature>
<keyword evidence="6 12" id="KW-0347">Helicase</keyword>